<name>A0AAF0FRY3_9EURY</name>
<feature type="transmembrane region" description="Helical" evidence="1">
    <location>
        <begin position="264"/>
        <end position="287"/>
    </location>
</feature>
<dbReference type="InterPro" id="IPR050256">
    <property type="entry name" value="Glycosyltransferase_2"/>
</dbReference>
<evidence type="ECO:0000259" key="2">
    <source>
        <dbReference type="Pfam" id="PF00535"/>
    </source>
</evidence>
<evidence type="ECO:0000313" key="3">
    <source>
        <dbReference type="EMBL" id="WFN37394.1"/>
    </source>
</evidence>
<dbReference type="SUPFAM" id="SSF53448">
    <property type="entry name" value="Nucleotide-diphospho-sugar transferases"/>
    <property type="match status" value="1"/>
</dbReference>
<gene>
    <name evidence="3" type="ORF">L1994_03105</name>
</gene>
<dbReference type="Gene3D" id="3.90.550.10">
    <property type="entry name" value="Spore Coat Polysaccharide Biosynthesis Protein SpsA, Chain A"/>
    <property type="match status" value="1"/>
</dbReference>
<dbReference type="PANTHER" id="PTHR48090">
    <property type="entry name" value="UNDECAPRENYL-PHOSPHATE 4-DEOXY-4-FORMAMIDO-L-ARABINOSE TRANSFERASE-RELATED"/>
    <property type="match status" value="1"/>
</dbReference>
<dbReference type="InterPro" id="IPR001173">
    <property type="entry name" value="Glyco_trans_2-like"/>
</dbReference>
<keyword evidence="1" id="KW-1133">Transmembrane helix</keyword>
<evidence type="ECO:0000256" key="1">
    <source>
        <dbReference type="SAM" id="Phobius"/>
    </source>
</evidence>
<dbReference type="Pfam" id="PF00535">
    <property type="entry name" value="Glycos_transf_2"/>
    <property type="match status" value="1"/>
</dbReference>
<reference evidence="3" key="1">
    <citation type="submission" date="2022-01" db="EMBL/GenBank/DDBJ databases">
        <title>Complete genome of Methanomicrobium antiquum DSM 21220.</title>
        <authorList>
            <person name="Chen S.-C."/>
            <person name="You Y.-T."/>
            <person name="Zhou Y.-Z."/>
            <person name="Lai M.-C."/>
        </authorList>
    </citation>
    <scope>NUCLEOTIDE SEQUENCE</scope>
    <source>
        <strain evidence="3">DSM 21220</strain>
    </source>
</reference>
<dbReference type="RefSeq" id="WP_278100233.1">
    <property type="nucleotide sequence ID" value="NZ_CP091092.1"/>
</dbReference>
<dbReference type="KEGG" id="manq:L1994_03105"/>
<dbReference type="InterPro" id="IPR029044">
    <property type="entry name" value="Nucleotide-diphossugar_trans"/>
</dbReference>
<dbReference type="AlphaFoldDB" id="A0AAF0FRY3"/>
<protein>
    <submittedName>
        <fullName evidence="3">Glycosyltransferase family 2 protein</fullName>
    </submittedName>
</protein>
<dbReference type="PANTHER" id="PTHR48090:SF7">
    <property type="entry name" value="RFBJ PROTEIN"/>
    <property type="match status" value="1"/>
</dbReference>
<keyword evidence="1" id="KW-0812">Transmembrane</keyword>
<dbReference type="GeneID" id="79949350"/>
<evidence type="ECO:0000313" key="4">
    <source>
        <dbReference type="Proteomes" id="UP001218895"/>
    </source>
</evidence>
<dbReference type="Proteomes" id="UP001218895">
    <property type="component" value="Chromosome"/>
</dbReference>
<proteinExistence type="predicted"/>
<dbReference type="EMBL" id="CP091092">
    <property type="protein sequence ID" value="WFN37394.1"/>
    <property type="molecule type" value="Genomic_DNA"/>
</dbReference>
<keyword evidence="1" id="KW-0472">Membrane</keyword>
<dbReference type="CDD" id="cd04179">
    <property type="entry name" value="DPM_DPG-synthase_like"/>
    <property type="match status" value="1"/>
</dbReference>
<feature type="domain" description="Glycosyltransferase 2-like" evidence="2">
    <location>
        <begin position="4"/>
        <end position="163"/>
    </location>
</feature>
<sequence>MILIAMPAYNEERFIAKTILGAKRYSDSILVVDDGSSDLTSEISQALGANVIVHEINKGYGGALKTIFTEAFNQDADFLVIIDADGQHNPEEIPMLLNSFKLSSCDLVIGSRFLNSAKKSIPLYRKFGMKILDTATNMAASKCMCSVSDSQSGFRAYNKKAIRAIAPNLSGDDMSAGSEILLLASEAGLQLCEVPIKVRYDIEDTSSENPVKHGLSVLSKIVGFISFKKPLYFFGLPGGFLCLLGFLAGLYTVGEYHTAGTFHYVVFLLAILIMVFGMLLFTSGLILNSIVRLMNSNNHSID</sequence>
<feature type="transmembrane region" description="Helical" evidence="1">
    <location>
        <begin position="231"/>
        <end position="252"/>
    </location>
</feature>
<accession>A0AAF0FRY3</accession>
<keyword evidence="4" id="KW-1185">Reference proteome</keyword>
<organism evidence="3 4">
    <name type="scientific">Methanomicrobium antiquum</name>
    <dbReference type="NCBI Taxonomy" id="487686"/>
    <lineage>
        <taxon>Archaea</taxon>
        <taxon>Methanobacteriati</taxon>
        <taxon>Methanobacteriota</taxon>
        <taxon>Stenosarchaea group</taxon>
        <taxon>Methanomicrobia</taxon>
        <taxon>Methanomicrobiales</taxon>
        <taxon>Methanomicrobiaceae</taxon>
        <taxon>Methanomicrobium</taxon>
    </lineage>
</organism>